<comment type="caution">
    <text evidence="1">The sequence shown here is derived from an EMBL/GenBank/DDBJ whole genome shotgun (WGS) entry which is preliminary data.</text>
</comment>
<dbReference type="Pfam" id="PF05711">
    <property type="entry name" value="TylF"/>
    <property type="match status" value="1"/>
</dbReference>
<dbReference type="RefSeq" id="WP_132130041.1">
    <property type="nucleotide sequence ID" value="NZ_CP042432.1"/>
</dbReference>
<dbReference type="InterPro" id="IPR029063">
    <property type="entry name" value="SAM-dependent_MTases_sf"/>
</dbReference>
<keyword evidence="2" id="KW-1185">Reference proteome</keyword>
<gene>
    <name evidence="1" type="ORF">EDD80_11116</name>
</gene>
<dbReference type="OrthoDB" id="3826968at2"/>
<evidence type="ECO:0000313" key="1">
    <source>
        <dbReference type="EMBL" id="TCS85614.1"/>
    </source>
</evidence>
<dbReference type="PANTHER" id="PTHR40036">
    <property type="entry name" value="MACROCIN O-METHYLTRANSFERASE"/>
    <property type="match status" value="1"/>
</dbReference>
<dbReference type="GO" id="GO:0032259">
    <property type="term" value="P:methylation"/>
    <property type="evidence" value="ECO:0007669"/>
    <property type="project" value="UniProtKB-KW"/>
</dbReference>
<keyword evidence="1" id="KW-0808">Transferase</keyword>
<keyword evidence="1" id="KW-0489">Methyltransferase</keyword>
<dbReference type="EMBL" id="SMAD01000011">
    <property type="protein sequence ID" value="TCS85614.1"/>
    <property type="molecule type" value="Genomic_DNA"/>
</dbReference>
<dbReference type="AlphaFoldDB" id="A0A4R3KN84"/>
<dbReference type="GO" id="GO:0008168">
    <property type="term" value="F:methyltransferase activity"/>
    <property type="evidence" value="ECO:0007669"/>
    <property type="project" value="UniProtKB-KW"/>
</dbReference>
<name>A0A4R3KN84_9SPHI</name>
<protein>
    <submittedName>
        <fullName evidence="1">Macrocin-O-methyltransferase TylF</fullName>
    </submittedName>
</protein>
<dbReference type="SUPFAM" id="SSF53335">
    <property type="entry name" value="S-adenosyl-L-methionine-dependent methyltransferases"/>
    <property type="match status" value="1"/>
</dbReference>
<reference evidence="1 2" key="1">
    <citation type="submission" date="2019-03" db="EMBL/GenBank/DDBJ databases">
        <title>Genomic Encyclopedia of Type Strains, Phase IV (KMG-IV): sequencing the most valuable type-strain genomes for metagenomic binning, comparative biology and taxonomic classification.</title>
        <authorList>
            <person name="Goeker M."/>
        </authorList>
    </citation>
    <scope>NUCLEOTIDE SEQUENCE [LARGE SCALE GENOMIC DNA]</scope>
    <source>
        <strain evidence="1 2">DSM 21100</strain>
    </source>
</reference>
<dbReference type="InterPro" id="IPR008884">
    <property type="entry name" value="TylF_MeTrfase"/>
</dbReference>
<accession>A0A4R3KN84</accession>
<dbReference type="PANTHER" id="PTHR40036:SF1">
    <property type="entry name" value="MACROCIN O-METHYLTRANSFERASE"/>
    <property type="match status" value="1"/>
</dbReference>
<dbReference type="Proteomes" id="UP000295807">
    <property type="component" value="Unassembled WGS sequence"/>
</dbReference>
<evidence type="ECO:0000313" key="2">
    <source>
        <dbReference type="Proteomes" id="UP000295807"/>
    </source>
</evidence>
<sequence length="254" mass="29405">MKKIIQRFLNRYGYHIIKFDKNNPPWEYPADFGGELRGIIEKVKPYTMTLPERLFANYEAVNYITRNGIEGAITECGVWRGGSTMTMLHTLLNRQDTRREIFMYDTFDGMSEPGEEDKAYSGDPAALLLKNSDKHDPRSVWCYASLEDVQRNVLSTGYPQERIHFVKGKVEDTIPATIPEKIAILRLDTDWYESTLHELEHLYPRLQPGGVLLIDDYGHWEGARKAVDEYIREKGLRLLLCRTDYSGRIAIKPN</sequence>
<dbReference type="Gene3D" id="3.40.50.150">
    <property type="entry name" value="Vaccinia Virus protein VP39"/>
    <property type="match status" value="1"/>
</dbReference>
<organism evidence="1 2">
    <name type="scientific">Anseongella ginsenosidimutans</name>
    <dbReference type="NCBI Taxonomy" id="496056"/>
    <lineage>
        <taxon>Bacteria</taxon>
        <taxon>Pseudomonadati</taxon>
        <taxon>Bacteroidota</taxon>
        <taxon>Sphingobacteriia</taxon>
        <taxon>Sphingobacteriales</taxon>
        <taxon>Sphingobacteriaceae</taxon>
        <taxon>Anseongella</taxon>
    </lineage>
</organism>
<proteinExistence type="predicted"/>